<dbReference type="GO" id="GO:0051378">
    <property type="term" value="F:serotonin binding"/>
    <property type="evidence" value="ECO:0007669"/>
    <property type="project" value="TreeGrafter"/>
</dbReference>
<keyword evidence="7" id="KW-0472">Membrane</keyword>
<dbReference type="SUPFAM" id="SSF161070">
    <property type="entry name" value="SNF-like"/>
    <property type="match status" value="1"/>
</dbReference>
<name>A0A443RY26_9ACAR</name>
<keyword evidence="4" id="KW-0812">Transmembrane</keyword>
<dbReference type="InterPro" id="IPR000175">
    <property type="entry name" value="Na/ntran_symport"/>
</dbReference>
<dbReference type="GO" id="GO:0005886">
    <property type="term" value="C:plasma membrane"/>
    <property type="evidence" value="ECO:0007669"/>
    <property type="project" value="TreeGrafter"/>
</dbReference>
<evidence type="ECO:0000313" key="10">
    <source>
        <dbReference type="Proteomes" id="UP000288716"/>
    </source>
</evidence>
<reference evidence="9 10" key="1">
    <citation type="journal article" date="2018" name="Gigascience">
        <title>Genomes of trombidid mites reveal novel predicted allergens and laterally-transferred genes associated with secondary metabolism.</title>
        <authorList>
            <person name="Dong X."/>
            <person name="Chaisiri K."/>
            <person name="Xia D."/>
            <person name="Armstrong S.D."/>
            <person name="Fang Y."/>
            <person name="Donnelly M.J."/>
            <person name="Kadowaki T."/>
            <person name="McGarry J.W."/>
            <person name="Darby A.C."/>
            <person name="Makepeace B.L."/>
        </authorList>
    </citation>
    <scope>NUCLEOTIDE SEQUENCE [LARGE SCALE GENOMIC DNA]</scope>
    <source>
        <strain evidence="9">UoL-UT</strain>
    </source>
</reference>
<dbReference type="PROSITE" id="PS50267">
    <property type="entry name" value="NA_NEUROTRAN_SYMP_3"/>
    <property type="match status" value="1"/>
</dbReference>
<evidence type="ECO:0000256" key="7">
    <source>
        <dbReference type="ARBA" id="ARBA00023136"/>
    </source>
</evidence>
<feature type="binding site" evidence="8">
    <location>
        <position position="142"/>
    </location>
    <ligand>
        <name>Na(+)</name>
        <dbReference type="ChEBI" id="CHEBI:29101"/>
        <label>1</label>
    </ligand>
</feature>
<comment type="similarity">
    <text evidence="2">Belongs to the sodium:neurotransmitter symporter (SNF) (TC 2.A.22) family.</text>
</comment>
<comment type="caution">
    <text evidence="9">The sequence shown here is derived from an EMBL/GenBank/DDBJ whole genome shotgun (WGS) entry which is preliminary data.</text>
</comment>
<evidence type="ECO:0000256" key="8">
    <source>
        <dbReference type="PIRSR" id="PIRSR600175-1"/>
    </source>
</evidence>
<dbReference type="Proteomes" id="UP000288716">
    <property type="component" value="Unassembled WGS sequence"/>
</dbReference>
<keyword evidence="8" id="KW-0479">Metal-binding</keyword>
<evidence type="ECO:0000256" key="4">
    <source>
        <dbReference type="ARBA" id="ARBA00022692"/>
    </source>
</evidence>
<accession>A0A443RY26</accession>
<dbReference type="Pfam" id="PF00209">
    <property type="entry name" value="SNF"/>
    <property type="match status" value="1"/>
</dbReference>
<dbReference type="OrthoDB" id="6581954at2759"/>
<protein>
    <submittedName>
        <fullName evidence="9">Serotonin transporter variant-like protein</fullName>
    </submittedName>
</protein>
<dbReference type="VEuPathDB" id="VectorBase:LDEU011773"/>
<feature type="binding site" evidence="8">
    <location>
        <position position="149"/>
    </location>
    <ligand>
        <name>Na(+)</name>
        <dbReference type="ChEBI" id="CHEBI:29101"/>
        <label>1</label>
    </ligand>
</feature>
<dbReference type="GO" id="GO:0006865">
    <property type="term" value="P:amino acid transport"/>
    <property type="evidence" value="ECO:0007669"/>
    <property type="project" value="TreeGrafter"/>
</dbReference>
<dbReference type="GO" id="GO:0046872">
    <property type="term" value="F:metal ion binding"/>
    <property type="evidence" value="ECO:0007669"/>
    <property type="project" value="UniProtKB-KW"/>
</dbReference>
<dbReference type="EMBL" id="NCKV01018743">
    <property type="protein sequence ID" value="RWS20267.1"/>
    <property type="molecule type" value="Genomic_DNA"/>
</dbReference>
<gene>
    <name evidence="9" type="ORF">B4U80_05548</name>
</gene>
<evidence type="ECO:0000313" key="9">
    <source>
        <dbReference type="EMBL" id="RWS20267.1"/>
    </source>
</evidence>
<dbReference type="GO" id="GO:0043005">
    <property type="term" value="C:neuron projection"/>
    <property type="evidence" value="ECO:0007669"/>
    <property type="project" value="TreeGrafter"/>
</dbReference>
<dbReference type="STRING" id="299467.A0A443RY26"/>
<keyword evidence="6" id="KW-1133">Transmembrane helix</keyword>
<dbReference type="GO" id="GO:0098793">
    <property type="term" value="C:presynapse"/>
    <property type="evidence" value="ECO:0007669"/>
    <property type="project" value="GOC"/>
</dbReference>
<dbReference type="PANTHER" id="PTHR11616">
    <property type="entry name" value="SODIUM/CHLORIDE DEPENDENT TRANSPORTER"/>
    <property type="match status" value="1"/>
</dbReference>
<dbReference type="InterPro" id="IPR037272">
    <property type="entry name" value="SNS_sf"/>
</dbReference>
<keyword evidence="3" id="KW-0813">Transport</keyword>
<comment type="subcellular location">
    <subcellularLocation>
        <location evidence="1">Membrane</location>
        <topology evidence="1">Multi-pass membrane protein</topology>
    </subcellularLocation>
</comment>
<sequence length="165" mass="17924">MAGLPITGFAKDVQDSACIQKDIKSDSMKKLLKCELKSEVVEGGVRTVAVRSDACENDETRCSSSASSNRASLESAVILSSSKTEIGVQTSNSLLSNIFEQLNAKRKHNIGNSVPCNTDKVTDVTDRDTWDKKAEFLLAVIGFAVDLGNVWRFPFVCYRNGGVNN</sequence>
<proteinExistence type="inferred from homology"/>
<keyword evidence="10" id="KW-1185">Reference proteome</keyword>
<dbReference type="AlphaFoldDB" id="A0A443RY26"/>
<evidence type="ECO:0000256" key="5">
    <source>
        <dbReference type="ARBA" id="ARBA00022847"/>
    </source>
</evidence>
<evidence type="ECO:0000256" key="1">
    <source>
        <dbReference type="ARBA" id="ARBA00004141"/>
    </source>
</evidence>
<evidence type="ECO:0000256" key="3">
    <source>
        <dbReference type="ARBA" id="ARBA00022448"/>
    </source>
</evidence>
<feature type="binding site" evidence="8">
    <location>
        <position position="144"/>
    </location>
    <ligand>
        <name>Na(+)</name>
        <dbReference type="ChEBI" id="CHEBI:29101"/>
        <label>1</label>
    </ligand>
</feature>
<dbReference type="GO" id="GO:0005335">
    <property type="term" value="F:serotonin:sodium:chloride symporter activity"/>
    <property type="evidence" value="ECO:0007669"/>
    <property type="project" value="TreeGrafter"/>
</dbReference>
<organism evidence="9 10">
    <name type="scientific">Leptotrombidium deliense</name>
    <dbReference type="NCBI Taxonomy" id="299467"/>
    <lineage>
        <taxon>Eukaryota</taxon>
        <taxon>Metazoa</taxon>
        <taxon>Ecdysozoa</taxon>
        <taxon>Arthropoda</taxon>
        <taxon>Chelicerata</taxon>
        <taxon>Arachnida</taxon>
        <taxon>Acari</taxon>
        <taxon>Acariformes</taxon>
        <taxon>Trombidiformes</taxon>
        <taxon>Prostigmata</taxon>
        <taxon>Anystina</taxon>
        <taxon>Parasitengona</taxon>
        <taxon>Trombiculoidea</taxon>
        <taxon>Trombiculidae</taxon>
        <taxon>Leptotrombidium</taxon>
    </lineage>
</organism>
<evidence type="ECO:0000256" key="2">
    <source>
        <dbReference type="ARBA" id="ARBA00006459"/>
    </source>
</evidence>
<dbReference type="PANTHER" id="PTHR11616:SF279">
    <property type="entry name" value="SODIUM-DEPENDENT SEROTONIN TRANSPORTER"/>
    <property type="match status" value="1"/>
</dbReference>
<keyword evidence="5" id="KW-0769">Symport</keyword>
<evidence type="ECO:0000256" key="6">
    <source>
        <dbReference type="ARBA" id="ARBA00022989"/>
    </source>
</evidence>
<feature type="binding site" evidence="8">
    <location>
        <position position="145"/>
    </location>
    <ligand>
        <name>Na(+)</name>
        <dbReference type="ChEBI" id="CHEBI:29101"/>
        <label>1</label>
    </ligand>
</feature>
<keyword evidence="8" id="KW-0915">Sodium</keyword>